<sequence length="188" mass="21796">MAAFESLYKLFEPRLYAFALHLSRQKVDAEEIVQEVFLKVWERRHLLDADQNFDGYLFSIARNLVYNKARRRVYEFAFTQYVAATGEHAGCFTEETVAYRDLVKLLEETYATLPPIRRQVFVMSRVEGKSNSEIARLLNTSNSNIENHLNKALKSIKERFKGYEIAYMFFLAYLPEAAASLPFPALCA</sequence>
<dbReference type="NCBIfam" id="TIGR02937">
    <property type="entry name" value="sigma70-ECF"/>
    <property type="match status" value="1"/>
</dbReference>
<feature type="domain" description="RNA polymerase sigma-70 region 2" evidence="5">
    <location>
        <begin position="7"/>
        <end position="72"/>
    </location>
</feature>
<keyword evidence="4" id="KW-0804">Transcription</keyword>
<keyword evidence="3" id="KW-0731">Sigma factor</keyword>
<keyword evidence="2" id="KW-0805">Transcription regulation</keyword>
<dbReference type="InterPro" id="IPR013325">
    <property type="entry name" value="RNA_pol_sigma_r2"/>
</dbReference>
<evidence type="ECO:0000256" key="3">
    <source>
        <dbReference type="ARBA" id="ARBA00023082"/>
    </source>
</evidence>
<organism evidence="7 8">
    <name type="scientific">Pontibacter saemangeumensis</name>
    <dbReference type="NCBI Taxonomy" id="1084525"/>
    <lineage>
        <taxon>Bacteria</taxon>
        <taxon>Pseudomonadati</taxon>
        <taxon>Bacteroidota</taxon>
        <taxon>Cytophagia</taxon>
        <taxon>Cytophagales</taxon>
        <taxon>Hymenobacteraceae</taxon>
        <taxon>Pontibacter</taxon>
    </lineage>
</organism>
<keyword evidence="8" id="KW-1185">Reference proteome</keyword>
<dbReference type="Proteomes" id="UP001500552">
    <property type="component" value="Unassembled WGS sequence"/>
</dbReference>
<evidence type="ECO:0000259" key="5">
    <source>
        <dbReference type="Pfam" id="PF04542"/>
    </source>
</evidence>
<reference evidence="8" key="1">
    <citation type="journal article" date="2019" name="Int. J. Syst. Evol. Microbiol.">
        <title>The Global Catalogue of Microorganisms (GCM) 10K type strain sequencing project: providing services to taxonomists for standard genome sequencing and annotation.</title>
        <authorList>
            <consortium name="The Broad Institute Genomics Platform"/>
            <consortium name="The Broad Institute Genome Sequencing Center for Infectious Disease"/>
            <person name="Wu L."/>
            <person name="Ma J."/>
        </authorList>
    </citation>
    <scope>NUCLEOTIDE SEQUENCE [LARGE SCALE GENOMIC DNA]</scope>
    <source>
        <strain evidence="8">JCM 17926</strain>
    </source>
</reference>
<dbReference type="NCBIfam" id="TIGR02985">
    <property type="entry name" value="Sig70_bacteroi1"/>
    <property type="match status" value="1"/>
</dbReference>
<evidence type="ECO:0000256" key="2">
    <source>
        <dbReference type="ARBA" id="ARBA00023015"/>
    </source>
</evidence>
<evidence type="ECO:0000313" key="8">
    <source>
        <dbReference type="Proteomes" id="UP001500552"/>
    </source>
</evidence>
<dbReference type="SUPFAM" id="SSF88946">
    <property type="entry name" value="Sigma2 domain of RNA polymerase sigma factors"/>
    <property type="match status" value="1"/>
</dbReference>
<dbReference type="Pfam" id="PF04542">
    <property type="entry name" value="Sigma70_r2"/>
    <property type="match status" value="1"/>
</dbReference>
<dbReference type="InterPro" id="IPR039425">
    <property type="entry name" value="RNA_pol_sigma-70-like"/>
</dbReference>
<evidence type="ECO:0000256" key="4">
    <source>
        <dbReference type="ARBA" id="ARBA00023163"/>
    </source>
</evidence>
<protein>
    <submittedName>
        <fullName evidence="7">RNA polymerase sigma-70 factor</fullName>
    </submittedName>
</protein>
<evidence type="ECO:0000259" key="6">
    <source>
        <dbReference type="Pfam" id="PF08281"/>
    </source>
</evidence>
<dbReference type="SUPFAM" id="SSF88659">
    <property type="entry name" value="Sigma3 and sigma4 domains of RNA polymerase sigma factors"/>
    <property type="match status" value="1"/>
</dbReference>
<accession>A0ABP8LMY4</accession>
<dbReference type="InterPro" id="IPR014284">
    <property type="entry name" value="RNA_pol_sigma-70_dom"/>
</dbReference>
<dbReference type="InterPro" id="IPR013324">
    <property type="entry name" value="RNA_pol_sigma_r3/r4-like"/>
</dbReference>
<evidence type="ECO:0000256" key="1">
    <source>
        <dbReference type="ARBA" id="ARBA00010641"/>
    </source>
</evidence>
<dbReference type="EMBL" id="BAABHC010000014">
    <property type="protein sequence ID" value="GAA4432812.1"/>
    <property type="molecule type" value="Genomic_DNA"/>
</dbReference>
<proteinExistence type="inferred from homology"/>
<dbReference type="InterPro" id="IPR014327">
    <property type="entry name" value="RNA_pol_sigma70_bacteroid"/>
</dbReference>
<dbReference type="PANTHER" id="PTHR43133:SF46">
    <property type="entry name" value="RNA POLYMERASE SIGMA-70 FACTOR ECF SUBFAMILY"/>
    <property type="match status" value="1"/>
</dbReference>
<evidence type="ECO:0000313" key="7">
    <source>
        <dbReference type="EMBL" id="GAA4432812.1"/>
    </source>
</evidence>
<comment type="similarity">
    <text evidence="1">Belongs to the sigma-70 factor family. ECF subfamily.</text>
</comment>
<gene>
    <name evidence="7" type="ORF">GCM10023188_21600</name>
</gene>
<feature type="domain" description="RNA polymerase sigma factor 70 region 4 type 2" evidence="6">
    <location>
        <begin position="106"/>
        <end position="155"/>
    </location>
</feature>
<dbReference type="PANTHER" id="PTHR43133">
    <property type="entry name" value="RNA POLYMERASE ECF-TYPE SIGMA FACTO"/>
    <property type="match status" value="1"/>
</dbReference>
<dbReference type="Gene3D" id="1.10.1740.10">
    <property type="match status" value="1"/>
</dbReference>
<dbReference type="Gene3D" id="1.10.10.10">
    <property type="entry name" value="Winged helix-like DNA-binding domain superfamily/Winged helix DNA-binding domain"/>
    <property type="match status" value="1"/>
</dbReference>
<name>A0ABP8LMY4_9BACT</name>
<dbReference type="RefSeq" id="WP_345158961.1">
    <property type="nucleotide sequence ID" value="NZ_BAABHC010000014.1"/>
</dbReference>
<dbReference type="InterPro" id="IPR007627">
    <property type="entry name" value="RNA_pol_sigma70_r2"/>
</dbReference>
<comment type="caution">
    <text evidence="7">The sequence shown here is derived from an EMBL/GenBank/DDBJ whole genome shotgun (WGS) entry which is preliminary data.</text>
</comment>
<dbReference type="InterPro" id="IPR013249">
    <property type="entry name" value="RNA_pol_sigma70_r4_t2"/>
</dbReference>
<dbReference type="Pfam" id="PF08281">
    <property type="entry name" value="Sigma70_r4_2"/>
    <property type="match status" value="1"/>
</dbReference>
<dbReference type="InterPro" id="IPR036388">
    <property type="entry name" value="WH-like_DNA-bd_sf"/>
</dbReference>